<gene>
    <name evidence="2" type="ORF">EUTSA_v10015910mg</name>
</gene>
<evidence type="ECO:0000313" key="3">
    <source>
        <dbReference type="Proteomes" id="UP000030689"/>
    </source>
</evidence>
<protein>
    <recommendedName>
        <fullName evidence="4">Knottin scorpion toxin-like domain-containing protein</fullName>
    </recommendedName>
</protein>
<dbReference type="Proteomes" id="UP000030689">
    <property type="component" value="Unassembled WGS sequence"/>
</dbReference>
<dbReference type="STRING" id="72664.V4LJ25"/>
<dbReference type="OMA" id="FKFNPCE"/>
<organism evidence="2 3">
    <name type="scientific">Eutrema salsugineum</name>
    <name type="common">Saltwater cress</name>
    <name type="synonym">Sisymbrium salsugineum</name>
    <dbReference type="NCBI Taxonomy" id="72664"/>
    <lineage>
        <taxon>Eukaryota</taxon>
        <taxon>Viridiplantae</taxon>
        <taxon>Streptophyta</taxon>
        <taxon>Embryophyta</taxon>
        <taxon>Tracheophyta</taxon>
        <taxon>Spermatophyta</taxon>
        <taxon>Magnoliopsida</taxon>
        <taxon>eudicotyledons</taxon>
        <taxon>Gunneridae</taxon>
        <taxon>Pentapetalae</taxon>
        <taxon>rosids</taxon>
        <taxon>malvids</taxon>
        <taxon>Brassicales</taxon>
        <taxon>Brassicaceae</taxon>
        <taxon>Eutremeae</taxon>
        <taxon>Eutrema</taxon>
    </lineage>
</organism>
<name>V4LJ25_EUTSA</name>
<dbReference type="EMBL" id="KI517464">
    <property type="protein sequence ID" value="ESQ42442.1"/>
    <property type="molecule type" value="Genomic_DNA"/>
</dbReference>
<reference evidence="2 3" key="1">
    <citation type="journal article" date="2013" name="Front. Plant Sci.">
        <title>The Reference Genome of the Halophytic Plant Eutrema salsugineum.</title>
        <authorList>
            <person name="Yang R."/>
            <person name="Jarvis D.E."/>
            <person name="Chen H."/>
            <person name="Beilstein M.A."/>
            <person name="Grimwood J."/>
            <person name="Jenkins J."/>
            <person name="Shu S."/>
            <person name="Prochnik S."/>
            <person name="Xin M."/>
            <person name="Ma C."/>
            <person name="Schmutz J."/>
            <person name="Wing R.A."/>
            <person name="Mitchell-Olds T."/>
            <person name="Schumaker K.S."/>
            <person name="Wang X."/>
        </authorList>
    </citation>
    <scope>NUCLEOTIDE SEQUENCE [LARGE SCALE GENOMIC DNA]</scope>
</reference>
<dbReference type="AlphaFoldDB" id="V4LJ25"/>
<sequence length="84" mass="9401">MDIKKMLVVTYVFALLFMISSVHCHATSTSILGLGIKQYDCKCFKFNPCERGGDRGCTAFCRRKVVYVRGICQTNVGCCTCCTR</sequence>
<dbReference type="Gramene" id="ESQ42442">
    <property type="protein sequence ID" value="ESQ42442"/>
    <property type="gene ID" value="EUTSA_v10015910mg"/>
</dbReference>
<evidence type="ECO:0000313" key="2">
    <source>
        <dbReference type="EMBL" id="ESQ42442.1"/>
    </source>
</evidence>
<dbReference type="KEGG" id="eus:EUTSA_v10015910mg"/>
<keyword evidence="1" id="KW-0732">Signal</keyword>
<feature type="chain" id="PRO_5004721911" description="Knottin scorpion toxin-like domain-containing protein" evidence="1">
    <location>
        <begin position="25"/>
        <end position="84"/>
    </location>
</feature>
<feature type="signal peptide" evidence="1">
    <location>
        <begin position="1"/>
        <end position="24"/>
    </location>
</feature>
<accession>V4LJ25</accession>
<proteinExistence type="predicted"/>
<keyword evidence="3" id="KW-1185">Reference proteome</keyword>
<evidence type="ECO:0008006" key="4">
    <source>
        <dbReference type="Google" id="ProtNLM"/>
    </source>
</evidence>
<evidence type="ECO:0000256" key="1">
    <source>
        <dbReference type="SAM" id="SignalP"/>
    </source>
</evidence>